<dbReference type="Gene3D" id="3.30.40.250">
    <property type="match status" value="1"/>
</dbReference>
<dbReference type="Pfam" id="PF02624">
    <property type="entry name" value="YcaO"/>
    <property type="match status" value="1"/>
</dbReference>
<accession>A0A8J3I9G5</accession>
<evidence type="ECO:0000259" key="1">
    <source>
        <dbReference type="PROSITE" id="PS51664"/>
    </source>
</evidence>
<name>A0A8J3I9G5_9CHLR</name>
<dbReference type="PROSITE" id="PS51664">
    <property type="entry name" value="YCAO"/>
    <property type="match status" value="1"/>
</dbReference>
<evidence type="ECO:0000313" key="2">
    <source>
        <dbReference type="EMBL" id="GHO49891.1"/>
    </source>
</evidence>
<dbReference type="Gene3D" id="3.40.50.720">
    <property type="entry name" value="NAD(P)-binding Rossmann-like Domain"/>
    <property type="match status" value="1"/>
</dbReference>
<comment type="caution">
    <text evidence="2">The sequence shown here is derived from an EMBL/GenBank/DDBJ whole genome shotgun (WGS) entry which is preliminary data.</text>
</comment>
<gene>
    <name evidence="2" type="ORF">KSX_80540</name>
</gene>
<dbReference type="EMBL" id="BNJF01000006">
    <property type="protein sequence ID" value="GHO49891.1"/>
    <property type="molecule type" value="Genomic_DNA"/>
</dbReference>
<dbReference type="RefSeq" id="WP_220198970.1">
    <property type="nucleotide sequence ID" value="NZ_BNJF01000006.1"/>
</dbReference>
<keyword evidence="3" id="KW-1185">Reference proteome</keyword>
<feature type="domain" description="YcaO" evidence="1">
    <location>
        <begin position="278"/>
        <end position="666"/>
    </location>
</feature>
<dbReference type="Gene3D" id="3.30.1330.230">
    <property type="match status" value="1"/>
</dbReference>
<evidence type="ECO:0000313" key="3">
    <source>
        <dbReference type="Proteomes" id="UP000612362"/>
    </source>
</evidence>
<dbReference type="InterPro" id="IPR027624">
    <property type="entry name" value="TOMM_cyclo_SagD"/>
</dbReference>
<dbReference type="PANTHER" id="PTHR37809">
    <property type="entry name" value="RIBOSOMAL PROTEIN S12 METHYLTHIOTRANSFERASE ACCESSORY FACTOR YCAO"/>
    <property type="match status" value="1"/>
</dbReference>
<dbReference type="AlphaFoldDB" id="A0A8J3I9G5"/>
<dbReference type="Proteomes" id="UP000612362">
    <property type="component" value="Unassembled WGS sequence"/>
</dbReference>
<reference evidence="2" key="1">
    <citation type="submission" date="2020-10" db="EMBL/GenBank/DDBJ databases">
        <title>Taxonomic study of unclassified bacteria belonging to the class Ktedonobacteria.</title>
        <authorList>
            <person name="Yabe S."/>
            <person name="Wang C.M."/>
            <person name="Zheng Y."/>
            <person name="Sakai Y."/>
            <person name="Cavaletti L."/>
            <person name="Monciardini P."/>
            <person name="Donadio S."/>
        </authorList>
    </citation>
    <scope>NUCLEOTIDE SEQUENCE</scope>
    <source>
        <strain evidence="2">SOSP1-1</strain>
    </source>
</reference>
<sequence length="666" mass="74723">MPYLTQQKSIIIETSLSSLPFNTTLSRIEQYLREHIATNRQQLLQPQGNFALIDLAILDLSKSGDQRASTSRWHNYDMVFPIRLDHARLLFGPLYRPSLGGPCPLCLEQRWSLNQASLMLEQGDALSSLTTAQRMLATGRSPCLTPFTLELIWQITASVFSKPIAEHRDTQLYALELGSSTLAKYPLIPDSLCPVCAEDPASIPQGQLLHLSSRPKQSVTNYHPMKASSYHLPEAAYINPICGVLGTKYHLAEDHTIDAPILGRFAVQHTHSPSYKTHWGSHGRKYSLQTGILEGLERYSWTRTRSEQTTLFESYNNLNAPALHPAETGLYQPAFYQANTNHFTAFDSNVPIHWVWGYSFRKAQPLLVPEQLVTPTRRNEPKFVGTNSSGCAIGGSVEEALLFGLFELMERDGLLLSWYTKTSPRRVNLWQCNDRQILHFLDRFEKSGYDVHLLDTRFDRTIPSVTAIASLRTFSSEHSKIAVSIGGGASLNPAKAVLAALAEAGYWIDNVHVDDHLEKMQALALDYRKVISVMDHGLVHGLPESAPKTHFLSQNPQIRSFEEYATELLEHCPQTLDLRDDLLYCIHSMLSMGLDVIAVNIPGSEHERAGLKVCKVIVPGLLPIDFGGMNVRVLDLPRLRTAPRVAGYVERDFDPAHYNRDPHPFS</sequence>
<dbReference type="NCBIfam" id="TIGR03604">
    <property type="entry name" value="TOMM_cyclo_SagD"/>
    <property type="match status" value="1"/>
</dbReference>
<protein>
    <recommendedName>
        <fullName evidence="1">YcaO domain-containing protein</fullName>
    </recommendedName>
</protein>
<dbReference type="NCBIfam" id="TIGR03882">
    <property type="entry name" value="cyclo_dehyd_2"/>
    <property type="match status" value="1"/>
</dbReference>
<dbReference type="PANTHER" id="PTHR37809:SF1">
    <property type="entry name" value="RIBOSOMAL PROTEIN S12 METHYLTHIOTRANSFERASE ACCESSORY FACTOR YCAO"/>
    <property type="match status" value="1"/>
</dbReference>
<dbReference type="InterPro" id="IPR022291">
    <property type="entry name" value="Bacteriocin_synth_cyclodeHase"/>
</dbReference>
<organism evidence="2 3">
    <name type="scientific">Ktedonospora formicarum</name>
    <dbReference type="NCBI Taxonomy" id="2778364"/>
    <lineage>
        <taxon>Bacteria</taxon>
        <taxon>Bacillati</taxon>
        <taxon>Chloroflexota</taxon>
        <taxon>Ktedonobacteria</taxon>
        <taxon>Ktedonobacterales</taxon>
        <taxon>Ktedonobacteraceae</taxon>
        <taxon>Ktedonospora</taxon>
    </lineage>
</organism>
<dbReference type="InterPro" id="IPR003776">
    <property type="entry name" value="YcaO-like_dom"/>
</dbReference>
<dbReference type="Gene3D" id="3.30.160.660">
    <property type="match status" value="1"/>
</dbReference>
<proteinExistence type="predicted"/>